<evidence type="ECO:0000313" key="3">
    <source>
        <dbReference type="Proteomes" id="UP001459277"/>
    </source>
</evidence>
<comment type="caution">
    <text evidence="2">The sequence shown here is derived from an EMBL/GenBank/DDBJ whole genome shotgun (WGS) entry which is preliminary data.</text>
</comment>
<reference evidence="2 3" key="1">
    <citation type="submission" date="2024-01" db="EMBL/GenBank/DDBJ databases">
        <title>A telomere-to-telomere, gap-free genome of sweet tea (Lithocarpus litseifolius).</title>
        <authorList>
            <person name="Zhou J."/>
        </authorList>
    </citation>
    <scope>NUCLEOTIDE SEQUENCE [LARGE SCALE GENOMIC DNA]</scope>
    <source>
        <strain evidence="2">Zhou-2022a</strain>
        <tissue evidence="2">Leaf</tissue>
    </source>
</reference>
<organism evidence="2 3">
    <name type="scientific">Lithocarpus litseifolius</name>
    <dbReference type="NCBI Taxonomy" id="425828"/>
    <lineage>
        <taxon>Eukaryota</taxon>
        <taxon>Viridiplantae</taxon>
        <taxon>Streptophyta</taxon>
        <taxon>Embryophyta</taxon>
        <taxon>Tracheophyta</taxon>
        <taxon>Spermatophyta</taxon>
        <taxon>Magnoliopsida</taxon>
        <taxon>eudicotyledons</taxon>
        <taxon>Gunneridae</taxon>
        <taxon>Pentapetalae</taxon>
        <taxon>rosids</taxon>
        <taxon>fabids</taxon>
        <taxon>Fagales</taxon>
        <taxon>Fagaceae</taxon>
        <taxon>Lithocarpus</taxon>
    </lineage>
</organism>
<evidence type="ECO:0000313" key="2">
    <source>
        <dbReference type="EMBL" id="KAK9993815.1"/>
    </source>
</evidence>
<dbReference type="Proteomes" id="UP001459277">
    <property type="component" value="Unassembled WGS sequence"/>
</dbReference>
<proteinExistence type="predicted"/>
<dbReference type="AlphaFoldDB" id="A0AAW2C6F6"/>
<keyword evidence="3" id="KW-1185">Reference proteome</keyword>
<feature type="region of interest" description="Disordered" evidence="1">
    <location>
        <begin position="46"/>
        <end position="66"/>
    </location>
</feature>
<protein>
    <submittedName>
        <fullName evidence="2">Uncharacterized protein</fullName>
    </submittedName>
</protein>
<dbReference type="EMBL" id="JAZDWU010000008">
    <property type="protein sequence ID" value="KAK9993815.1"/>
    <property type="molecule type" value="Genomic_DNA"/>
</dbReference>
<feature type="compositionally biased region" description="Acidic residues" evidence="1">
    <location>
        <begin position="49"/>
        <end position="58"/>
    </location>
</feature>
<evidence type="ECO:0000256" key="1">
    <source>
        <dbReference type="SAM" id="MobiDB-lite"/>
    </source>
</evidence>
<gene>
    <name evidence="2" type="ORF">SO802_023518</name>
</gene>
<sequence>MATSSKDLMAQKILKALDEHGEALKKIGGRLTRLEESRLKKSTHVEIRDNEEEVEEWDEKDKAENERNKQFEKLTVETVAMREKMEKMQLAFRKAQGMDDYLYNMGGEKLTMLIKEVLEEVDWMKYMDAEAMKTMMKTNGDVFTITNEESSDPSKFIMPTIGPINNWTWLGFLRT</sequence>
<accession>A0AAW2C6F6</accession>
<name>A0AAW2C6F6_9ROSI</name>